<gene>
    <name evidence="1" type="ORF">C3744_26130</name>
</gene>
<comment type="caution">
    <text evidence="1">The sequence shown here is derived from an EMBL/GenBank/DDBJ whole genome shotgun (WGS) entry which is preliminary data.</text>
</comment>
<reference evidence="1 2" key="1">
    <citation type="journal article" date="2018" name="Appl. Environ. Microbiol.">
        <title>Antimicrobial susceptibility testing and tentative epidemiological cut-off values of five Bacillus species relevant for use as animal feed additives or for plant protection.</title>
        <authorList>
            <person name="Agerso Y."/>
            <person name="Stuer-Lauridsen B."/>
            <person name="Bjerre K."/>
            <person name="Jensen M.G."/>
            <person name="Johansen E."/>
            <person name="Bennedsen M."/>
            <person name="Brockmann E."/>
            <person name="Nielsen B."/>
        </authorList>
    </citation>
    <scope>NUCLEOTIDE SEQUENCE [LARGE SCALE GENOMIC DNA]</scope>
    <source>
        <strain evidence="1 2">CHCC20162</strain>
    </source>
</reference>
<organism evidence="1 2">
    <name type="scientific">Priestia megaterium</name>
    <name type="common">Bacillus megaterium</name>
    <dbReference type="NCBI Taxonomy" id="1404"/>
    <lineage>
        <taxon>Bacteria</taxon>
        <taxon>Bacillati</taxon>
        <taxon>Bacillota</taxon>
        <taxon>Bacilli</taxon>
        <taxon>Bacillales</taxon>
        <taxon>Bacillaceae</taxon>
        <taxon>Priestia</taxon>
    </lineage>
</organism>
<dbReference type="Proteomes" id="UP000256519">
    <property type="component" value="Unassembled WGS sequence"/>
</dbReference>
<name>A0A3D8WVF5_PRIMG</name>
<dbReference type="RefSeq" id="WP_116077931.1">
    <property type="nucleotide sequence ID" value="NZ_CP187635.1"/>
</dbReference>
<proteinExistence type="predicted"/>
<protein>
    <submittedName>
        <fullName evidence="1">Uncharacterized protein</fullName>
    </submittedName>
</protein>
<evidence type="ECO:0000313" key="2">
    <source>
        <dbReference type="Proteomes" id="UP000256519"/>
    </source>
</evidence>
<dbReference type="EMBL" id="PQWM01000044">
    <property type="protein sequence ID" value="RDZ08254.1"/>
    <property type="molecule type" value="Genomic_DNA"/>
</dbReference>
<accession>A0A3D8WVF5</accession>
<sequence>MSSSNTPAIGIIYNGEFYEILINKKSTTFKENISPQESRLPTELNFPDEDEKKLVFVSYNSTENGQIPIILEKSNQLPENAIKMLLEYSIDSSRPFL</sequence>
<dbReference type="AlphaFoldDB" id="A0A3D8WVF5"/>
<evidence type="ECO:0000313" key="1">
    <source>
        <dbReference type="EMBL" id="RDZ08254.1"/>
    </source>
</evidence>